<reference evidence="2" key="2">
    <citation type="submission" date="2025-08" db="UniProtKB">
        <authorList>
            <consortium name="RefSeq"/>
        </authorList>
    </citation>
    <scope>IDENTIFICATION</scope>
    <source>
        <tissue evidence="2">Leaf</tissue>
    </source>
</reference>
<evidence type="ECO:0000313" key="1">
    <source>
        <dbReference type="Proteomes" id="UP000790787"/>
    </source>
</evidence>
<sequence length="443" mass="50238">MDAFEELKRAVERVEIVDAHAHNIVALDSTVPFLSCFSGDILPDSPHTLDFKRSLDEICELYGSSLSLDSVQESRERLGLASSAAICFKAARIAALLLDDGIKLDKTLDIKWHESLVPTVGRILQVEHVAEKILDRGSKETSWTLGSFMEIFTTELKSEAEKAVAFKSIVAYRSGLAINTEVTVKEAEEGLNDVLCAGKPIRVTNKSFVDYIFMHALEVAQNYDLPLQIDTGFGDKDLDLRPANPLNLRNLLEDKRLTKNRLVLLHASFPFLKEASYLSSVYSQVYLDFGLTIPKLSFHGMVSSVKEILELAPMNKKENNSKTENNIHIAEKESKEDATATLIYCIAKHFIGEPKLFQDRSLELLNNLRCPKLTDFRWYKDMFIEKVMVREDCNKPFWKERFISGLPRLFAEKFHTVDLNCSILFIPVYVYCSSSLYLHDPIL</sequence>
<gene>
    <name evidence="2" type="primary">LOC107777943</name>
</gene>
<organism evidence="1 2">
    <name type="scientific">Nicotiana tabacum</name>
    <name type="common">Common tobacco</name>
    <dbReference type="NCBI Taxonomy" id="4097"/>
    <lineage>
        <taxon>Eukaryota</taxon>
        <taxon>Viridiplantae</taxon>
        <taxon>Streptophyta</taxon>
        <taxon>Embryophyta</taxon>
        <taxon>Tracheophyta</taxon>
        <taxon>Spermatophyta</taxon>
        <taxon>Magnoliopsida</taxon>
        <taxon>eudicotyledons</taxon>
        <taxon>Gunneridae</taxon>
        <taxon>Pentapetalae</taxon>
        <taxon>asterids</taxon>
        <taxon>lamiids</taxon>
        <taxon>Solanales</taxon>
        <taxon>Solanaceae</taxon>
        <taxon>Nicotianoideae</taxon>
        <taxon>Nicotianeae</taxon>
        <taxon>Nicotiana</taxon>
    </lineage>
</organism>
<accession>A0AC58T4V2</accession>
<proteinExistence type="predicted"/>
<reference evidence="1" key="1">
    <citation type="journal article" date="2014" name="Nat. Commun.">
        <title>The tobacco genome sequence and its comparison with those of tomato and potato.</title>
        <authorList>
            <person name="Sierro N."/>
            <person name="Battey J.N."/>
            <person name="Ouadi S."/>
            <person name="Bakaher N."/>
            <person name="Bovet L."/>
            <person name="Willig A."/>
            <person name="Goepfert S."/>
            <person name="Peitsch M.C."/>
            <person name="Ivanov N.V."/>
        </authorList>
    </citation>
    <scope>NUCLEOTIDE SEQUENCE [LARGE SCALE GENOMIC DNA]</scope>
</reference>
<name>A0AC58T4V2_TOBAC</name>
<evidence type="ECO:0000313" key="2">
    <source>
        <dbReference type="RefSeq" id="XP_075092250.1"/>
    </source>
</evidence>
<keyword evidence="1" id="KW-1185">Reference proteome</keyword>
<dbReference type="Proteomes" id="UP000790787">
    <property type="component" value="Chromosome 18"/>
</dbReference>
<protein>
    <submittedName>
        <fullName evidence="2">Protein fluG-like</fullName>
    </submittedName>
</protein>
<dbReference type="RefSeq" id="XP_075092250.1">
    <property type="nucleotide sequence ID" value="XM_075236149.1"/>
</dbReference>